<dbReference type="InterPro" id="IPR000524">
    <property type="entry name" value="Tscrpt_reg_HTH_GntR"/>
</dbReference>
<dbReference type="EMBL" id="QAMZ01000019">
    <property type="protein sequence ID" value="PWL54682.1"/>
    <property type="molecule type" value="Genomic_DNA"/>
</dbReference>
<dbReference type="GO" id="GO:0003700">
    <property type="term" value="F:DNA-binding transcription factor activity"/>
    <property type="evidence" value="ECO:0007669"/>
    <property type="project" value="InterPro"/>
</dbReference>
<evidence type="ECO:0000256" key="2">
    <source>
        <dbReference type="ARBA" id="ARBA00023125"/>
    </source>
</evidence>
<protein>
    <submittedName>
        <fullName evidence="4">GntR family transcriptional regulator</fullName>
    </submittedName>
</protein>
<evidence type="ECO:0000313" key="4">
    <source>
        <dbReference type="EMBL" id="PWL54682.1"/>
    </source>
</evidence>
<dbReference type="PRINTS" id="PR00035">
    <property type="entry name" value="HTHGNTR"/>
</dbReference>
<dbReference type="Gene3D" id="3.40.1410.10">
    <property type="entry name" value="Chorismate lyase-like"/>
    <property type="match status" value="1"/>
</dbReference>
<proteinExistence type="predicted"/>
<dbReference type="GO" id="GO:0045892">
    <property type="term" value="P:negative regulation of DNA-templated transcription"/>
    <property type="evidence" value="ECO:0007669"/>
    <property type="project" value="TreeGrafter"/>
</dbReference>
<sequence>MSNKMAQYKQIENDILDKISTCFYKKNDMIPTELELARNYNVSRVTVRRATDNLVAKGLLYRTPGVGTFVTGNTATQKIAVLRSFTEEMKELGLTPSTKVNSFTVKEATPAIANILGIAENDMVYYIERYRYGNGELLVIEHSYMSVKKHSDISIKILEGSKYEYFEKVKGISIDYSYHQTSPMLPTDNLCKLFSIDNCTPIIRIGNTTYSKTGDVLDYTELFLNSPKYQLNYIRKR</sequence>
<organism evidence="4 5">
    <name type="scientific">Clostridium cadaveris</name>
    <dbReference type="NCBI Taxonomy" id="1529"/>
    <lineage>
        <taxon>Bacteria</taxon>
        <taxon>Bacillati</taxon>
        <taxon>Bacillota</taxon>
        <taxon>Clostridia</taxon>
        <taxon>Eubacteriales</taxon>
        <taxon>Clostridiaceae</taxon>
        <taxon>Clostridium</taxon>
    </lineage>
</organism>
<keyword evidence="1" id="KW-0805">Transcription regulation</keyword>
<dbReference type="GO" id="GO:0003677">
    <property type="term" value="F:DNA binding"/>
    <property type="evidence" value="ECO:0007669"/>
    <property type="project" value="UniProtKB-KW"/>
</dbReference>
<name>A0A316M827_9CLOT</name>
<dbReference type="RefSeq" id="WP_027640042.1">
    <property type="nucleotide sequence ID" value="NZ_BAAACD010000011.1"/>
</dbReference>
<dbReference type="SMART" id="SM00345">
    <property type="entry name" value="HTH_GNTR"/>
    <property type="match status" value="1"/>
</dbReference>
<dbReference type="PANTHER" id="PTHR44846:SF1">
    <property type="entry name" value="MANNOSYL-D-GLYCERATE TRANSPORT_METABOLISM SYSTEM REPRESSOR MNGR-RELATED"/>
    <property type="match status" value="1"/>
</dbReference>
<dbReference type="CDD" id="cd07377">
    <property type="entry name" value="WHTH_GntR"/>
    <property type="match status" value="1"/>
</dbReference>
<accession>A0A316M827</accession>
<keyword evidence="3" id="KW-0804">Transcription</keyword>
<dbReference type="Proteomes" id="UP000246114">
    <property type="component" value="Unassembled WGS sequence"/>
</dbReference>
<dbReference type="Pfam" id="PF00392">
    <property type="entry name" value="GntR"/>
    <property type="match status" value="1"/>
</dbReference>
<comment type="caution">
    <text evidence="4">The sequence shown here is derived from an EMBL/GenBank/DDBJ whole genome shotgun (WGS) entry which is preliminary data.</text>
</comment>
<dbReference type="SUPFAM" id="SSF64288">
    <property type="entry name" value="Chorismate lyase-like"/>
    <property type="match status" value="1"/>
</dbReference>
<dbReference type="FunFam" id="1.10.10.10:FF:000079">
    <property type="entry name" value="GntR family transcriptional regulator"/>
    <property type="match status" value="1"/>
</dbReference>
<dbReference type="SUPFAM" id="SSF46785">
    <property type="entry name" value="Winged helix' DNA-binding domain"/>
    <property type="match status" value="1"/>
</dbReference>
<keyword evidence="2" id="KW-0238">DNA-binding</keyword>
<dbReference type="OrthoDB" id="9816541at2"/>
<evidence type="ECO:0000256" key="1">
    <source>
        <dbReference type="ARBA" id="ARBA00023015"/>
    </source>
</evidence>
<dbReference type="Pfam" id="PF07702">
    <property type="entry name" value="UTRA"/>
    <property type="match status" value="1"/>
</dbReference>
<evidence type="ECO:0000313" key="5">
    <source>
        <dbReference type="Proteomes" id="UP000246114"/>
    </source>
</evidence>
<dbReference type="InterPro" id="IPR011663">
    <property type="entry name" value="UTRA"/>
</dbReference>
<dbReference type="Gene3D" id="1.10.10.10">
    <property type="entry name" value="Winged helix-like DNA-binding domain superfamily/Winged helix DNA-binding domain"/>
    <property type="match status" value="1"/>
</dbReference>
<dbReference type="SMART" id="SM00866">
    <property type="entry name" value="UTRA"/>
    <property type="match status" value="1"/>
</dbReference>
<gene>
    <name evidence="4" type="ORF">DBY38_04060</name>
</gene>
<evidence type="ECO:0000256" key="3">
    <source>
        <dbReference type="ARBA" id="ARBA00023163"/>
    </source>
</evidence>
<dbReference type="InterPro" id="IPR028978">
    <property type="entry name" value="Chorismate_lyase_/UTRA_dom_sf"/>
</dbReference>
<dbReference type="GeneID" id="90545134"/>
<dbReference type="AlphaFoldDB" id="A0A316M827"/>
<dbReference type="PROSITE" id="PS50949">
    <property type="entry name" value="HTH_GNTR"/>
    <property type="match status" value="1"/>
</dbReference>
<dbReference type="InterPro" id="IPR036388">
    <property type="entry name" value="WH-like_DNA-bd_sf"/>
</dbReference>
<dbReference type="PANTHER" id="PTHR44846">
    <property type="entry name" value="MANNOSYL-D-GLYCERATE TRANSPORT/METABOLISM SYSTEM REPRESSOR MNGR-RELATED"/>
    <property type="match status" value="1"/>
</dbReference>
<dbReference type="InterPro" id="IPR050679">
    <property type="entry name" value="Bact_HTH_transcr_reg"/>
</dbReference>
<dbReference type="InterPro" id="IPR036390">
    <property type="entry name" value="WH_DNA-bd_sf"/>
</dbReference>
<reference evidence="4 5" key="1">
    <citation type="submission" date="2018-03" db="EMBL/GenBank/DDBJ databases">
        <title>The uncultured portion of the human microbiome is neutrally assembled.</title>
        <authorList>
            <person name="Jeraldo P."/>
            <person name="Boardman L."/>
            <person name="White B.A."/>
            <person name="Nelson H."/>
            <person name="Goldenfeld N."/>
            <person name="Chia N."/>
        </authorList>
    </citation>
    <scope>NUCLEOTIDE SEQUENCE [LARGE SCALE GENOMIC DNA]</scope>
    <source>
        <strain evidence="4">CIM:MAG 903</strain>
    </source>
</reference>